<proteinExistence type="predicted"/>
<sequence length="25" mass="2771">MTFGKQIRSNSSLLINNSSLLFENG</sequence>
<protein>
    <submittedName>
        <fullName evidence="1">Uncharacterized protein</fullName>
    </submittedName>
</protein>
<evidence type="ECO:0000313" key="1">
    <source>
        <dbReference type="EMBL" id="CAH1966664.1"/>
    </source>
</evidence>
<reference evidence="1" key="1">
    <citation type="submission" date="2022-03" db="EMBL/GenBank/DDBJ databases">
        <authorList>
            <person name="Sayadi A."/>
        </authorList>
    </citation>
    <scope>NUCLEOTIDE SEQUENCE</scope>
</reference>
<name>A0A9P0KA75_ACAOB</name>
<dbReference type="AlphaFoldDB" id="A0A9P0KA75"/>
<accession>A0A9P0KA75</accession>
<organism evidence="1 2">
    <name type="scientific">Acanthoscelides obtectus</name>
    <name type="common">Bean weevil</name>
    <name type="synonym">Bruchus obtectus</name>
    <dbReference type="NCBI Taxonomy" id="200917"/>
    <lineage>
        <taxon>Eukaryota</taxon>
        <taxon>Metazoa</taxon>
        <taxon>Ecdysozoa</taxon>
        <taxon>Arthropoda</taxon>
        <taxon>Hexapoda</taxon>
        <taxon>Insecta</taxon>
        <taxon>Pterygota</taxon>
        <taxon>Neoptera</taxon>
        <taxon>Endopterygota</taxon>
        <taxon>Coleoptera</taxon>
        <taxon>Polyphaga</taxon>
        <taxon>Cucujiformia</taxon>
        <taxon>Chrysomeloidea</taxon>
        <taxon>Chrysomelidae</taxon>
        <taxon>Bruchinae</taxon>
        <taxon>Bruchini</taxon>
        <taxon>Acanthoscelides</taxon>
    </lineage>
</organism>
<dbReference type="EMBL" id="CAKOFQ010006735">
    <property type="protein sequence ID" value="CAH1966664.1"/>
    <property type="molecule type" value="Genomic_DNA"/>
</dbReference>
<dbReference type="Proteomes" id="UP001152888">
    <property type="component" value="Unassembled WGS sequence"/>
</dbReference>
<keyword evidence="2" id="KW-1185">Reference proteome</keyword>
<comment type="caution">
    <text evidence="1">The sequence shown here is derived from an EMBL/GenBank/DDBJ whole genome shotgun (WGS) entry which is preliminary data.</text>
</comment>
<gene>
    <name evidence="1" type="ORF">ACAOBT_LOCUS6961</name>
</gene>
<evidence type="ECO:0000313" key="2">
    <source>
        <dbReference type="Proteomes" id="UP001152888"/>
    </source>
</evidence>